<dbReference type="Gramene" id="Manes.01G105800.1.v8.1">
    <property type="protein sequence ID" value="Manes.01G105800.1.v8.1.CDS.1"/>
    <property type="gene ID" value="Manes.01G105800.v8.1"/>
</dbReference>
<evidence type="ECO:0000256" key="1">
    <source>
        <dbReference type="ARBA" id="ARBA00004167"/>
    </source>
</evidence>
<evidence type="ECO:0000313" key="10">
    <source>
        <dbReference type="Proteomes" id="UP000091857"/>
    </source>
</evidence>
<evidence type="ECO:0000256" key="7">
    <source>
        <dbReference type="ARBA" id="ARBA00023136"/>
    </source>
</evidence>
<dbReference type="AlphaFoldDB" id="A0A2C9WJQ5"/>
<dbReference type="PANTHER" id="PTHR33228">
    <property type="entry name" value="PROTEIN GLUTAMINE DUMPER 4-RELATED"/>
    <property type="match status" value="1"/>
</dbReference>
<dbReference type="PROSITE" id="PS51257">
    <property type="entry name" value="PROKAR_LIPOPROTEIN"/>
    <property type="match status" value="1"/>
</dbReference>
<name>A0A2C9WJQ5_MANES</name>
<comment type="caution">
    <text evidence="9">The sequence shown here is derived from an EMBL/GenBank/DDBJ whole genome shotgun (WGS) entry which is preliminary data.</text>
</comment>
<sequence>MKPAANLWRSPIPYLFGSLALMFMIIAAALIILACSYCKDQCSRDEEGEKPRKSSSISGVEAEPKIVVIMAGDQKPRYLAKPAVVTLAACNCELV</sequence>
<dbReference type="EMBL" id="CM004387">
    <property type="protein sequence ID" value="OAY60358.1"/>
    <property type="molecule type" value="Genomic_DNA"/>
</dbReference>
<comment type="similarity">
    <text evidence="2">Belongs to the GLUTAMINE DUMPER 1 (TC 9.B.60) family.</text>
</comment>
<dbReference type="InterPro" id="IPR040359">
    <property type="entry name" value="GDU"/>
</dbReference>
<evidence type="ECO:0000256" key="6">
    <source>
        <dbReference type="ARBA" id="ARBA00022989"/>
    </source>
</evidence>
<dbReference type="GO" id="GO:0080143">
    <property type="term" value="P:regulation of amino acid export"/>
    <property type="evidence" value="ECO:0007669"/>
    <property type="project" value="InterPro"/>
</dbReference>
<keyword evidence="5" id="KW-0029">Amino-acid transport</keyword>
<dbReference type="GO" id="GO:0016020">
    <property type="term" value="C:membrane"/>
    <property type="evidence" value="ECO:0007669"/>
    <property type="project" value="UniProtKB-SubCell"/>
</dbReference>
<dbReference type="PANTHER" id="PTHR33228:SF80">
    <property type="entry name" value="PROTEIN, PUTATIVE-RELATED"/>
    <property type="match status" value="1"/>
</dbReference>
<dbReference type="GO" id="GO:0006865">
    <property type="term" value="P:amino acid transport"/>
    <property type="evidence" value="ECO:0007669"/>
    <property type="project" value="UniProtKB-KW"/>
</dbReference>
<keyword evidence="6 8" id="KW-1133">Transmembrane helix</keyword>
<reference evidence="10" key="1">
    <citation type="journal article" date="2016" name="Nat. Biotechnol.">
        <title>Sequencing wild and cultivated cassava and related species reveals extensive interspecific hybridization and genetic diversity.</title>
        <authorList>
            <person name="Bredeson J.V."/>
            <person name="Lyons J.B."/>
            <person name="Prochnik S.E."/>
            <person name="Wu G.A."/>
            <person name="Ha C.M."/>
            <person name="Edsinger-Gonzales E."/>
            <person name="Grimwood J."/>
            <person name="Schmutz J."/>
            <person name="Rabbi I.Y."/>
            <person name="Egesi C."/>
            <person name="Nauluvula P."/>
            <person name="Lebot V."/>
            <person name="Ndunguru J."/>
            <person name="Mkamilo G."/>
            <person name="Bart R.S."/>
            <person name="Setter T.L."/>
            <person name="Gleadow R.M."/>
            <person name="Kulakow P."/>
            <person name="Ferguson M.E."/>
            <person name="Rounsley S."/>
            <person name="Rokhsar D.S."/>
        </authorList>
    </citation>
    <scope>NUCLEOTIDE SEQUENCE [LARGE SCALE GENOMIC DNA]</scope>
    <source>
        <strain evidence="10">cv. AM560-2</strain>
    </source>
</reference>
<organism evidence="9 10">
    <name type="scientific">Manihot esculenta</name>
    <name type="common">Cassava</name>
    <name type="synonym">Jatropha manihot</name>
    <dbReference type="NCBI Taxonomy" id="3983"/>
    <lineage>
        <taxon>Eukaryota</taxon>
        <taxon>Viridiplantae</taxon>
        <taxon>Streptophyta</taxon>
        <taxon>Embryophyta</taxon>
        <taxon>Tracheophyta</taxon>
        <taxon>Spermatophyta</taxon>
        <taxon>Magnoliopsida</taxon>
        <taxon>eudicotyledons</taxon>
        <taxon>Gunneridae</taxon>
        <taxon>Pentapetalae</taxon>
        <taxon>rosids</taxon>
        <taxon>fabids</taxon>
        <taxon>Malpighiales</taxon>
        <taxon>Euphorbiaceae</taxon>
        <taxon>Crotonoideae</taxon>
        <taxon>Manihoteae</taxon>
        <taxon>Manihot</taxon>
    </lineage>
</organism>
<evidence type="ECO:0000256" key="4">
    <source>
        <dbReference type="ARBA" id="ARBA00022692"/>
    </source>
</evidence>
<feature type="transmembrane region" description="Helical" evidence="8">
    <location>
        <begin position="12"/>
        <end position="34"/>
    </location>
</feature>
<accession>A0A2C9WJQ5</accession>
<gene>
    <name evidence="9" type="ORF">MANES_01G105800v8</name>
</gene>
<evidence type="ECO:0000256" key="8">
    <source>
        <dbReference type="SAM" id="Phobius"/>
    </source>
</evidence>
<evidence type="ECO:0000313" key="9">
    <source>
        <dbReference type="EMBL" id="OAY60358.1"/>
    </source>
</evidence>
<keyword evidence="10" id="KW-1185">Reference proteome</keyword>
<dbReference type="OMA" id="AHPAFWM"/>
<comment type="subcellular location">
    <subcellularLocation>
        <location evidence="1">Membrane</location>
        <topology evidence="1">Single-pass membrane protein</topology>
    </subcellularLocation>
</comment>
<proteinExistence type="inferred from homology"/>
<keyword evidence="7 8" id="KW-0472">Membrane</keyword>
<evidence type="ECO:0000256" key="3">
    <source>
        <dbReference type="ARBA" id="ARBA00022448"/>
    </source>
</evidence>
<dbReference type="STRING" id="3983.A0A2C9WJQ5"/>
<protein>
    <submittedName>
        <fullName evidence="9">Uncharacterized protein</fullName>
    </submittedName>
</protein>
<evidence type="ECO:0000256" key="2">
    <source>
        <dbReference type="ARBA" id="ARBA00009977"/>
    </source>
</evidence>
<keyword evidence="4 8" id="KW-0812">Transmembrane</keyword>
<dbReference type="Proteomes" id="UP000091857">
    <property type="component" value="Chromosome 1"/>
</dbReference>
<evidence type="ECO:0000256" key="5">
    <source>
        <dbReference type="ARBA" id="ARBA00022970"/>
    </source>
</evidence>
<keyword evidence="3" id="KW-0813">Transport</keyword>